<evidence type="ECO:0000256" key="1">
    <source>
        <dbReference type="SAM" id="MobiDB-lite"/>
    </source>
</evidence>
<evidence type="ECO:0000313" key="2">
    <source>
        <dbReference type="EMBL" id="QBI56809.1"/>
    </source>
</evidence>
<sequence>MSTHGDPIELDPGTDVWERQPQETPKRFGQFAIYRDLGRTRSIRETAERTDNSADYLRRVAAQFRWTERAEAFDRHRDRLHQAMWLEERRKAAEADAKVLSAGIGKIAQRLTSMSPSELSVSDMIRMMDVVMRQRRHLLGPGEEIQVEATLTGGDGAASALGEILAEAKRNQDREEQQLTAALDDEDEDGDSEDDGAGGGHAHP</sequence>
<gene>
    <name evidence="2" type="ORF">EKD16_25340</name>
</gene>
<dbReference type="EMBL" id="CP036456">
    <property type="protein sequence ID" value="QBI56809.1"/>
    <property type="molecule type" value="Genomic_DNA"/>
</dbReference>
<dbReference type="Proteomes" id="UP000292235">
    <property type="component" value="Plasmid phiM2"/>
</dbReference>
<evidence type="ECO:0000313" key="3">
    <source>
        <dbReference type="Proteomes" id="UP000292235"/>
    </source>
</evidence>
<feature type="region of interest" description="Disordered" evidence="1">
    <location>
        <begin position="169"/>
        <end position="204"/>
    </location>
</feature>
<dbReference type="RefSeq" id="WP_131102973.1">
    <property type="nucleotide sequence ID" value="NZ_CP036456.1"/>
</dbReference>
<accession>A0A4P6QAZ5</accession>
<proteinExistence type="predicted"/>
<organism evidence="2 3">
    <name type="scientific">Streptomonospora litoralis</name>
    <dbReference type="NCBI Taxonomy" id="2498135"/>
    <lineage>
        <taxon>Bacteria</taxon>
        <taxon>Bacillati</taxon>
        <taxon>Actinomycetota</taxon>
        <taxon>Actinomycetes</taxon>
        <taxon>Streptosporangiales</taxon>
        <taxon>Nocardiopsidaceae</taxon>
        <taxon>Streptomonospora</taxon>
    </lineage>
</organism>
<dbReference type="OrthoDB" id="2871372at2"/>
<keyword evidence="3" id="KW-1185">Reference proteome</keyword>
<name>A0A4P6QAZ5_9ACTN</name>
<geneLocation type="plasmid" evidence="3">
    <name>phim2</name>
</geneLocation>
<feature type="compositionally biased region" description="Acidic residues" evidence="1">
    <location>
        <begin position="183"/>
        <end position="196"/>
    </location>
</feature>
<feature type="region of interest" description="Disordered" evidence="1">
    <location>
        <begin position="1"/>
        <end position="22"/>
    </location>
</feature>
<reference evidence="2 3" key="1">
    <citation type="submission" date="2019-02" db="EMBL/GenBank/DDBJ databases">
        <authorList>
            <person name="Khodamoradi S."/>
            <person name="Hahnke R.L."/>
            <person name="Kaempfer P."/>
            <person name="Schumann P."/>
            <person name="Rohde M."/>
            <person name="Steinert M."/>
            <person name="Luzhetskyy A."/>
            <person name="Wink J."/>
            <person name="Ruckert C."/>
        </authorList>
    </citation>
    <scope>NUCLEOTIDE SEQUENCE [LARGE SCALE GENOMIC DNA]</scope>
    <source>
        <strain evidence="2 3">M2</strain>
        <plasmid evidence="3">phim2</plasmid>
    </source>
</reference>
<keyword evidence="2" id="KW-0614">Plasmid</keyword>
<dbReference type="GeneID" id="39493865"/>
<dbReference type="KEGG" id="strr:EKD16_25340"/>
<dbReference type="AlphaFoldDB" id="A0A4P6QAZ5"/>
<protein>
    <submittedName>
        <fullName evidence="2">Uncharacterized protein</fullName>
    </submittedName>
</protein>